<accession>A0A6C2U0B2</accession>
<keyword evidence="2" id="KW-1185">Reference proteome</keyword>
<organism evidence="1 2">
    <name type="scientific">Pontiella desulfatans</name>
    <dbReference type="NCBI Taxonomy" id="2750659"/>
    <lineage>
        <taxon>Bacteria</taxon>
        <taxon>Pseudomonadati</taxon>
        <taxon>Kiritimatiellota</taxon>
        <taxon>Kiritimatiellia</taxon>
        <taxon>Kiritimatiellales</taxon>
        <taxon>Pontiellaceae</taxon>
        <taxon>Pontiella</taxon>
    </lineage>
</organism>
<evidence type="ECO:0000313" key="2">
    <source>
        <dbReference type="Proteomes" id="UP000366872"/>
    </source>
</evidence>
<name>A0A6C2U0B2_PONDE</name>
<sequence length="46" mass="4929">MTTKKTALAGAESNTQHKEEHIMNNTTLQAFDTATGLLMRHSGGAL</sequence>
<dbReference type="EMBL" id="CAAHFG010000001">
    <property type="protein sequence ID" value="VGO13390.1"/>
    <property type="molecule type" value="Genomic_DNA"/>
</dbReference>
<reference evidence="1 2" key="1">
    <citation type="submission" date="2019-04" db="EMBL/GenBank/DDBJ databases">
        <authorList>
            <person name="Van Vliet M D."/>
        </authorList>
    </citation>
    <scope>NUCLEOTIDE SEQUENCE [LARGE SCALE GENOMIC DNA]</scope>
    <source>
        <strain evidence="1 2">F1</strain>
    </source>
</reference>
<dbReference type="RefSeq" id="WP_168442122.1">
    <property type="nucleotide sequence ID" value="NZ_CAAHFG010000001.1"/>
</dbReference>
<gene>
    <name evidence="1" type="ORF">PDESU_01947</name>
</gene>
<proteinExistence type="predicted"/>
<protein>
    <submittedName>
        <fullName evidence="1">Uncharacterized protein</fullName>
    </submittedName>
</protein>
<dbReference type="AlphaFoldDB" id="A0A6C2U0B2"/>
<dbReference type="Proteomes" id="UP000366872">
    <property type="component" value="Unassembled WGS sequence"/>
</dbReference>
<evidence type="ECO:0000313" key="1">
    <source>
        <dbReference type="EMBL" id="VGO13390.1"/>
    </source>
</evidence>